<dbReference type="OrthoDB" id="1121174at2"/>
<dbReference type="InterPro" id="IPR052893">
    <property type="entry name" value="TCS_response_regulator"/>
</dbReference>
<dbReference type="Pfam" id="PF00072">
    <property type="entry name" value="Response_reg"/>
    <property type="match status" value="1"/>
</dbReference>
<dbReference type="PROSITE" id="PS50110">
    <property type="entry name" value="RESPONSE_REGULATORY"/>
    <property type="match status" value="1"/>
</dbReference>
<dbReference type="SMART" id="SM00448">
    <property type="entry name" value="REC"/>
    <property type="match status" value="1"/>
</dbReference>
<evidence type="ECO:0000313" key="3">
    <source>
        <dbReference type="EMBL" id="PYF76855.1"/>
    </source>
</evidence>
<proteinExistence type="predicted"/>
<dbReference type="PANTHER" id="PTHR44520:SF2">
    <property type="entry name" value="RESPONSE REGULATOR RCP1"/>
    <property type="match status" value="1"/>
</dbReference>
<dbReference type="InterPro" id="IPR001789">
    <property type="entry name" value="Sig_transdc_resp-reg_receiver"/>
</dbReference>
<dbReference type="GO" id="GO:0000160">
    <property type="term" value="P:phosphorelay signal transduction system"/>
    <property type="evidence" value="ECO:0007669"/>
    <property type="project" value="InterPro"/>
</dbReference>
<organism evidence="3 4">
    <name type="scientific">Pedobacter nutrimenti</name>
    <dbReference type="NCBI Taxonomy" id="1241337"/>
    <lineage>
        <taxon>Bacteria</taxon>
        <taxon>Pseudomonadati</taxon>
        <taxon>Bacteroidota</taxon>
        <taxon>Sphingobacteriia</taxon>
        <taxon>Sphingobacteriales</taxon>
        <taxon>Sphingobacteriaceae</taxon>
        <taxon>Pedobacter</taxon>
    </lineage>
</organism>
<reference evidence="3 4" key="1">
    <citation type="submission" date="2018-06" db="EMBL/GenBank/DDBJ databases">
        <title>Genomic Encyclopedia of Archaeal and Bacterial Type Strains, Phase II (KMG-II): from individual species to whole genera.</title>
        <authorList>
            <person name="Goeker M."/>
        </authorList>
    </citation>
    <scope>NUCLEOTIDE SEQUENCE [LARGE SCALE GENOMIC DNA]</scope>
    <source>
        <strain evidence="3 4">DSM 27372</strain>
    </source>
</reference>
<comment type="caution">
    <text evidence="3">The sequence shown here is derived from an EMBL/GenBank/DDBJ whole genome shotgun (WGS) entry which is preliminary data.</text>
</comment>
<name>A0A318URZ5_9SPHI</name>
<dbReference type="InterPro" id="IPR011006">
    <property type="entry name" value="CheY-like_superfamily"/>
</dbReference>
<dbReference type="EMBL" id="QKLU01000001">
    <property type="protein sequence ID" value="PYF76855.1"/>
    <property type="molecule type" value="Genomic_DNA"/>
</dbReference>
<evidence type="ECO:0000256" key="1">
    <source>
        <dbReference type="PROSITE-ProRule" id="PRU00169"/>
    </source>
</evidence>
<evidence type="ECO:0000313" key="4">
    <source>
        <dbReference type="Proteomes" id="UP000248198"/>
    </source>
</evidence>
<feature type="modified residue" description="4-aspartylphosphate" evidence="1">
    <location>
        <position position="69"/>
    </location>
</feature>
<dbReference type="Proteomes" id="UP000248198">
    <property type="component" value="Unassembled WGS sequence"/>
</dbReference>
<gene>
    <name evidence="3" type="ORF">B0O44_101330</name>
</gene>
<evidence type="ECO:0000259" key="2">
    <source>
        <dbReference type="PROSITE" id="PS50110"/>
    </source>
</evidence>
<dbReference type="RefSeq" id="WP_110826958.1">
    <property type="nucleotide sequence ID" value="NZ_QKLU01000001.1"/>
</dbReference>
<dbReference type="SUPFAM" id="SSF52172">
    <property type="entry name" value="CheY-like"/>
    <property type="match status" value="1"/>
</dbReference>
<dbReference type="PANTHER" id="PTHR44520">
    <property type="entry name" value="RESPONSE REGULATOR RCP1-RELATED"/>
    <property type="match status" value="1"/>
</dbReference>
<dbReference type="Gene3D" id="3.40.50.2300">
    <property type="match status" value="1"/>
</dbReference>
<accession>A0A318URZ5</accession>
<dbReference type="AlphaFoldDB" id="A0A318URZ5"/>
<sequence length="148" mass="16639">MKKYKGLDCVLLVDDEASTNFLHRKIVQTSNVAVDVKIISSASEALEYLKSSVQDGNGEEVKPGIIFLDINMPGMNGWDFMEEYKKLNPDQKAKIVVIMLTTSLNPDDQELASRDSEIVTFMHKPLSRDAFNGIVSTYFEELSSEENQ</sequence>
<protein>
    <submittedName>
        <fullName evidence="3">Response regulator receiver domain-containing protein</fullName>
    </submittedName>
</protein>
<feature type="domain" description="Response regulatory" evidence="2">
    <location>
        <begin position="9"/>
        <end position="139"/>
    </location>
</feature>
<keyword evidence="4" id="KW-1185">Reference proteome</keyword>
<keyword evidence="1" id="KW-0597">Phosphoprotein</keyword>